<name>A0A392RL31_9FABA</name>
<feature type="transmembrane region" description="Helical" evidence="1">
    <location>
        <begin position="20"/>
        <end position="36"/>
    </location>
</feature>
<evidence type="ECO:0000313" key="3">
    <source>
        <dbReference type="Proteomes" id="UP000265520"/>
    </source>
</evidence>
<keyword evidence="1" id="KW-1133">Transmembrane helix</keyword>
<reference evidence="2 3" key="1">
    <citation type="journal article" date="2018" name="Front. Plant Sci.">
        <title>Red Clover (Trifolium pratense) and Zigzag Clover (T. medium) - A Picture of Genomic Similarities and Differences.</title>
        <authorList>
            <person name="Dluhosova J."/>
            <person name="Istvanek J."/>
            <person name="Nedelnik J."/>
            <person name="Repkova J."/>
        </authorList>
    </citation>
    <scope>NUCLEOTIDE SEQUENCE [LARGE SCALE GENOMIC DNA]</scope>
    <source>
        <strain evidence="3">cv. 10/8</strain>
        <tissue evidence="2">Leaf</tissue>
    </source>
</reference>
<evidence type="ECO:0000256" key="1">
    <source>
        <dbReference type="SAM" id="Phobius"/>
    </source>
</evidence>
<accession>A0A392RL31</accession>
<dbReference type="EMBL" id="LXQA010243516">
    <property type="protein sequence ID" value="MCI37341.1"/>
    <property type="molecule type" value="Genomic_DNA"/>
</dbReference>
<proteinExistence type="predicted"/>
<organism evidence="2 3">
    <name type="scientific">Trifolium medium</name>
    <dbReference type="NCBI Taxonomy" id="97028"/>
    <lineage>
        <taxon>Eukaryota</taxon>
        <taxon>Viridiplantae</taxon>
        <taxon>Streptophyta</taxon>
        <taxon>Embryophyta</taxon>
        <taxon>Tracheophyta</taxon>
        <taxon>Spermatophyta</taxon>
        <taxon>Magnoliopsida</taxon>
        <taxon>eudicotyledons</taxon>
        <taxon>Gunneridae</taxon>
        <taxon>Pentapetalae</taxon>
        <taxon>rosids</taxon>
        <taxon>fabids</taxon>
        <taxon>Fabales</taxon>
        <taxon>Fabaceae</taxon>
        <taxon>Papilionoideae</taxon>
        <taxon>50 kb inversion clade</taxon>
        <taxon>NPAAA clade</taxon>
        <taxon>Hologalegina</taxon>
        <taxon>IRL clade</taxon>
        <taxon>Trifolieae</taxon>
        <taxon>Trifolium</taxon>
    </lineage>
</organism>
<evidence type="ECO:0000313" key="2">
    <source>
        <dbReference type="EMBL" id="MCI37341.1"/>
    </source>
</evidence>
<keyword evidence="3" id="KW-1185">Reference proteome</keyword>
<keyword evidence="1" id="KW-0812">Transmembrane</keyword>
<keyword evidence="1" id="KW-0472">Membrane</keyword>
<feature type="non-terminal residue" evidence="2">
    <location>
        <position position="65"/>
    </location>
</feature>
<comment type="caution">
    <text evidence="2">The sequence shown here is derived from an EMBL/GenBank/DDBJ whole genome shotgun (WGS) entry which is preliminary data.</text>
</comment>
<dbReference type="Proteomes" id="UP000265520">
    <property type="component" value="Unassembled WGS sequence"/>
</dbReference>
<dbReference type="AlphaFoldDB" id="A0A392RL31"/>
<sequence length="65" mass="7583">MLPLTMQHKLPPQGLQLRPGLTLYGVGFLVLRLHLFQGKNWGLKERSEPVQRKEDCSLWRNRLGM</sequence>
<protein>
    <submittedName>
        <fullName evidence="2">Uncharacterized protein</fullName>
    </submittedName>
</protein>